<dbReference type="OrthoDB" id="2423195at2759"/>
<keyword evidence="3" id="KW-1185">Reference proteome</keyword>
<proteinExistence type="predicted"/>
<evidence type="ECO:0000313" key="3">
    <source>
        <dbReference type="Proteomes" id="UP000308652"/>
    </source>
</evidence>
<feature type="region of interest" description="Disordered" evidence="1">
    <location>
        <begin position="48"/>
        <end position="159"/>
    </location>
</feature>
<dbReference type="AlphaFoldDB" id="A0A5C3M3K6"/>
<gene>
    <name evidence="2" type="ORF">BDQ12DRAFT_681659</name>
</gene>
<evidence type="ECO:0000313" key="2">
    <source>
        <dbReference type="EMBL" id="TFK39363.1"/>
    </source>
</evidence>
<evidence type="ECO:0000256" key="1">
    <source>
        <dbReference type="SAM" id="MobiDB-lite"/>
    </source>
</evidence>
<dbReference type="Proteomes" id="UP000308652">
    <property type="component" value="Unassembled WGS sequence"/>
</dbReference>
<accession>A0A5C3M3K6</accession>
<protein>
    <submittedName>
        <fullName evidence="2">Uncharacterized protein</fullName>
    </submittedName>
</protein>
<reference evidence="2 3" key="1">
    <citation type="journal article" date="2019" name="Nat. Ecol. Evol.">
        <title>Megaphylogeny resolves global patterns of mushroom evolution.</title>
        <authorList>
            <person name="Varga T."/>
            <person name="Krizsan K."/>
            <person name="Foldi C."/>
            <person name="Dima B."/>
            <person name="Sanchez-Garcia M."/>
            <person name="Sanchez-Ramirez S."/>
            <person name="Szollosi G.J."/>
            <person name="Szarkandi J.G."/>
            <person name="Papp V."/>
            <person name="Albert L."/>
            <person name="Andreopoulos W."/>
            <person name="Angelini C."/>
            <person name="Antonin V."/>
            <person name="Barry K.W."/>
            <person name="Bougher N.L."/>
            <person name="Buchanan P."/>
            <person name="Buyck B."/>
            <person name="Bense V."/>
            <person name="Catcheside P."/>
            <person name="Chovatia M."/>
            <person name="Cooper J."/>
            <person name="Damon W."/>
            <person name="Desjardin D."/>
            <person name="Finy P."/>
            <person name="Geml J."/>
            <person name="Haridas S."/>
            <person name="Hughes K."/>
            <person name="Justo A."/>
            <person name="Karasinski D."/>
            <person name="Kautmanova I."/>
            <person name="Kiss B."/>
            <person name="Kocsube S."/>
            <person name="Kotiranta H."/>
            <person name="LaButti K.M."/>
            <person name="Lechner B.E."/>
            <person name="Liimatainen K."/>
            <person name="Lipzen A."/>
            <person name="Lukacs Z."/>
            <person name="Mihaltcheva S."/>
            <person name="Morgado L.N."/>
            <person name="Niskanen T."/>
            <person name="Noordeloos M.E."/>
            <person name="Ohm R.A."/>
            <person name="Ortiz-Santana B."/>
            <person name="Ovrebo C."/>
            <person name="Racz N."/>
            <person name="Riley R."/>
            <person name="Savchenko A."/>
            <person name="Shiryaev A."/>
            <person name="Soop K."/>
            <person name="Spirin V."/>
            <person name="Szebenyi C."/>
            <person name="Tomsovsky M."/>
            <person name="Tulloss R.E."/>
            <person name="Uehling J."/>
            <person name="Grigoriev I.V."/>
            <person name="Vagvolgyi C."/>
            <person name="Papp T."/>
            <person name="Martin F.M."/>
            <person name="Miettinen O."/>
            <person name="Hibbett D.S."/>
            <person name="Nagy L.G."/>
        </authorList>
    </citation>
    <scope>NUCLEOTIDE SEQUENCE [LARGE SCALE GENOMIC DNA]</scope>
    <source>
        <strain evidence="2 3">CBS 166.37</strain>
    </source>
</reference>
<organism evidence="2 3">
    <name type="scientific">Crucibulum laeve</name>
    <dbReference type="NCBI Taxonomy" id="68775"/>
    <lineage>
        <taxon>Eukaryota</taxon>
        <taxon>Fungi</taxon>
        <taxon>Dikarya</taxon>
        <taxon>Basidiomycota</taxon>
        <taxon>Agaricomycotina</taxon>
        <taxon>Agaricomycetes</taxon>
        <taxon>Agaricomycetidae</taxon>
        <taxon>Agaricales</taxon>
        <taxon>Agaricineae</taxon>
        <taxon>Nidulariaceae</taxon>
        <taxon>Crucibulum</taxon>
    </lineage>
</organism>
<name>A0A5C3M3K6_9AGAR</name>
<dbReference type="EMBL" id="ML213599">
    <property type="protein sequence ID" value="TFK39363.1"/>
    <property type="molecule type" value="Genomic_DNA"/>
</dbReference>
<feature type="compositionally biased region" description="Basic and acidic residues" evidence="1">
    <location>
        <begin position="48"/>
        <end position="146"/>
    </location>
</feature>
<sequence>MQRWRRTVEPLYVVFHACEYPTAKTVRSLSVEVSATWQKEEVEKKAIAEAARKAKEEADKKAKEEEEKRIREAEERQARAEEKQARAEEKQARAEEKRARDEEKQARVEEKQARAEEKQTREEEKQARADEKQAREEERQARKENKSTPSIANAPDVADDNMQTVIAKKMTELNIQPCPNGYGFKKTSTGYECSGGGHKITFEQLGMK</sequence>